<dbReference type="SUPFAM" id="SSF46785">
    <property type="entry name" value="Winged helix' DNA-binding domain"/>
    <property type="match status" value="1"/>
</dbReference>
<dbReference type="InterPro" id="IPR000485">
    <property type="entry name" value="AsnC-type_HTH_dom"/>
</dbReference>
<dbReference type="InterPro" id="IPR036390">
    <property type="entry name" value="WH_DNA-bd_sf"/>
</dbReference>
<evidence type="ECO:0000256" key="1">
    <source>
        <dbReference type="ARBA" id="ARBA00023015"/>
    </source>
</evidence>
<dbReference type="Pfam" id="PF13412">
    <property type="entry name" value="HTH_24"/>
    <property type="match status" value="1"/>
</dbReference>
<dbReference type="PRINTS" id="PR00033">
    <property type="entry name" value="HTHASNC"/>
</dbReference>
<evidence type="ECO:0000256" key="3">
    <source>
        <dbReference type="ARBA" id="ARBA00023163"/>
    </source>
</evidence>
<dbReference type="GO" id="GO:0043565">
    <property type="term" value="F:sequence-specific DNA binding"/>
    <property type="evidence" value="ECO:0007669"/>
    <property type="project" value="InterPro"/>
</dbReference>
<comment type="caution">
    <text evidence="4">The sequence shown here is derived from an EMBL/GenBank/DDBJ whole genome shotgun (WGS) entry which is preliminary data.</text>
</comment>
<sequence>MVVIVLDDVEYKLTRMLIKNPRISFLKISRELGFNYISLRERFRKLQRNGLVDFRLAVSPALLGDVAGVVRVRSNELEKIIGKALNCNRVISAVTLNGNEALLLLYGRSKDEIATLVSVLTSELAEKVEVNIEYGRIPLGEKISLKNPDPDCSGVLKCSGCIPVLRNRGKNNHQH</sequence>
<protein>
    <submittedName>
        <fullName evidence="4">Lrp/AsnC family transcriptional regulator</fullName>
    </submittedName>
</protein>
<dbReference type="EMBL" id="DSJT01000003">
    <property type="protein sequence ID" value="HEF86756.1"/>
    <property type="molecule type" value="Genomic_DNA"/>
</dbReference>
<dbReference type="Gene3D" id="1.10.10.10">
    <property type="entry name" value="Winged helix-like DNA-binding domain superfamily/Winged helix DNA-binding domain"/>
    <property type="match status" value="1"/>
</dbReference>
<evidence type="ECO:0000313" key="4">
    <source>
        <dbReference type="EMBL" id="HEF86756.1"/>
    </source>
</evidence>
<name>A0A7C2BK87_9CREN</name>
<dbReference type="SMART" id="SM00344">
    <property type="entry name" value="HTH_ASNC"/>
    <property type="match status" value="1"/>
</dbReference>
<accession>A0A7C2BK87</accession>
<dbReference type="AlphaFoldDB" id="A0A7C2BK87"/>
<keyword evidence="2" id="KW-0238">DNA-binding</keyword>
<gene>
    <name evidence="4" type="ORF">ENP55_00280</name>
</gene>
<keyword evidence="1" id="KW-0805">Transcription regulation</keyword>
<keyword evidence="3" id="KW-0804">Transcription</keyword>
<proteinExistence type="predicted"/>
<evidence type="ECO:0000256" key="2">
    <source>
        <dbReference type="ARBA" id="ARBA00023125"/>
    </source>
</evidence>
<organism evidence="4">
    <name type="scientific">Thermosphaera aggregans</name>
    <dbReference type="NCBI Taxonomy" id="54254"/>
    <lineage>
        <taxon>Archaea</taxon>
        <taxon>Thermoproteota</taxon>
        <taxon>Thermoprotei</taxon>
        <taxon>Desulfurococcales</taxon>
        <taxon>Desulfurococcaceae</taxon>
        <taxon>Thermosphaera</taxon>
    </lineage>
</organism>
<dbReference type="InterPro" id="IPR036388">
    <property type="entry name" value="WH-like_DNA-bd_sf"/>
</dbReference>
<reference evidence="4" key="1">
    <citation type="journal article" date="2020" name="mSystems">
        <title>Genome- and Community-Level Interaction Insights into Carbon Utilization and Element Cycling Functions of Hydrothermarchaeota in Hydrothermal Sediment.</title>
        <authorList>
            <person name="Zhou Z."/>
            <person name="Liu Y."/>
            <person name="Xu W."/>
            <person name="Pan J."/>
            <person name="Luo Z.H."/>
            <person name="Li M."/>
        </authorList>
    </citation>
    <scope>NUCLEOTIDE SEQUENCE [LARGE SCALE GENOMIC DNA]</scope>
    <source>
        <strain evidence="4">SpSt-23</strain>
    </source>
</reference>
<dbReference type="InterPro" id="IPR019888">
    <property type="entry name" value="Tscrpt_reg_AsnC-like"/>
</dbReference>